<dbReference type="Gene3D" id="3.40.190.10">
    <property type="entry name" value="Periplasmic binding protein-like II"/>
    <property type="match status" value="2"/>
</dbReference>
<evidence type="ECO:0000256" key="2">
    <source>
        <dbReference type="ARBA" id="ARBA00022448"/>
    </source>
</evidence>
<keyword evidence="5" id="KW-1185">Reference proteome</keyword>
<dbReference type="InterPro" id="IPR050490">
    <property type="entry name" value="Bact_solute-bd_prot1"/>
</dbReference>
<gene>
    <name evidence="4" type="ORF">GCM10007977_043490</name>
</gene>
<comment type="similarity">
    <text evidence="1">Belongs to the bacterial solute-binding protein 1 family.</text>
</comment>
<keyword evidence="3" id="KW-0732">Signal</keyword>
<dbReference type="PANTHER" id="PTHR43649">
    <property type="entry name" value="ARABINOSE-BINDING PROTEIN-RELATED"/>
    <property type="match status" value="1"/>
</dbReference>
<dbReference type="PANTHER" id="PTHR43649:SF29">
    <property type="entry name" value="OSMOPROTECTIVE COMPOUNDS-BINDING PROTEIN GGTB"/>
    <property type="match status" value="1"/>
</dbReference>
<name>A0A917TTF8_9ACTN</name>
<dbReference type="Pfam" id="PF01547">
    <property type="entry name" value="SBP_bac_1"/>
    <property type="match status" value="1"/>
</dbReference>
<organism evidence="4 5">
    <name type="scientific">Dactylosporangium sucinum</name>
    <dbReference type="NCBI Taxonomy" id="1424081"/>
    <lineage>
        <taxon>Bacteria</taxon>
        <taxon>Bacillati</taxon>
        <taxon>Actinomycetota</taxon>
        <taxon>Actinomycetes</taxon>
        <taxon>Micromonosporales</taxon>
        <taxon>Micromonosporaceae</taxon>
        <taxon>Dactylosporangium</taxon>
    </lineage>
</organism>
<evidence type="ECO:0000256" key="3">
    <source>
        <dbReference type="SAM" id="SignalP"/>
    </source>
</evidence>
<feature type="chain" id="PRO_5038560496" evidence="3">
    <location>
        <begin position="28"/>
        <end position="430"/>
    </location>
</feature>
<dbReference type="SUPFAM" id="SSF53850">
    <property type="entry name" value="Periplasmic binding protein-like II"/>
    <property type="match status" value="1"/>
</dbReference>
<protein>
    <submittedName>
        <fullName evidence="4">ABC transporter substrate-binding protein</fullName>
    </submittedName>
</protein>
<evidence type="ECO:0000256" key="1">
    <source>
        <dbReference type="ARBA" id="ARBA00008520"/>
    </source>
</evidence>
<feature type="signal peptide" evidence="3">
    <location>
        <begin position="1"/>
        <end position="27"/>
    </location>
</feature>
<evidence type="ECO:0000313" key="5">
    <source>
        <dbReference type="Proteomes" id="UP000642070"/>
    </source>
</evidence>
<dbReference type="Proteomes" id="UP000642070">
    <property type="component" value="Unassembled WGS sequence"/>
</dbReference>
<dbReference type="EMBL" id="BMPI01000020">
    <property type="protein sequence ID" value="GGM37389.1"/>
    <property type="molecule type" value="Genomic_DNA"/>
</dbReference>
<proteinExistence type="inferred from homology"/>
<dbReference type="InterPro" id="IPR006059">
    <property type="entry name" value="SBP"/>
</dbReference>
<evidence type="ECO:0000313" key="4">
    <source>
        <dbReference type="EMBL" id="GGM37389.1"/>
    </source>
</evidence>
<comment type="caution">
    <text evidence="4">The sequence shown here is derived from an EMBL/GenBank/DDBJ whole genome shotgun (WGS) entry which is preliminary data.</text>
</comment>
<dbReference type="PROSITE" id="PS51257">
    <property type="entry name" value="PROKAR_LIPOPROTEIN"/>
    <property type="match status" value="1"/>
</dbReference>
<accession>A0A917TTF8</accession>
<reference evidence="4" key="1">
    <citation type="journal article" date="2014" name="Int. J. Syst. Evol. Microbiol.">
        <title>Complete genome sequence of Corynebacterium casei LMG S-19264T (=DSM 44701T), isolated from a smear-ripened cheese.</title>
        <authorList>
            <consortium name="US DOE Joint Genome Institute (JGI-PGF)"/>
            <person name="Walter F."/>
            <person name="Albersmeier A."/>
            <person name="Kalinowski J."/>
            <person name="Ruckert C."/>
        </authorList>
    </citation>
    <scope>NUCLEOTIDE SEQUENCE</scope>
    <source>
        <strain evidence="4">JCM 19831</strain>
    </source>
</reference>
<keyword evidence="2" id="KW-0813">Transport</keyword>
<dbReference type="AlphaFoldDB" id="A0A917TTF8"/>
<reference evidence="4" key="2">
    <citation type="submission" date="2020-09" db="EMBL/GenBank/DDBJ databases">
        <authorList>
            <person name="Sun Q."/>
            <person name="Ohkuma M."/>
        </authorList>
    </citation>
    <scope>NUCLEOTIDE SEQUENCE</scope>
    <source>
        <strain evidence="4">JCM 19831</strain>
    </source>
</reference>
<sequence>MNLMMRIMPRRASVPIAFAAVTSLLLAGCSGGKDDAPVGGAKEFSVLVTTENTQTGAMFDDLKANQCSDAQKQLPYTLSQTPSSEMQSKVQLLGGQNALPVMYAGTQSLIAPKGDLQVSGQVLDLKETFQKLGVLDQVTPAAQSVIEQLYAGSFPTVPLQFNIEGIFYNKKIFADHNIAIPTTLDELTAAAAKLKSEGVTPFVASGKTGWTISRWLGAIIYSQLGPDALQKVKDKKAKLTDPQYVAAAQKLQELGKYFIDGITNLDYDTMNAQMLNGSAAMMYMGTWFLAAVNDPKQNKVGDNIGFFGVPGIKGYPANVGSPNAINAKLYNDGVGAWLTCIAKNWGSESLKKQGTFSGFKVNTPVDSLPALTADIQKKIDSAPASVLWFEGLFTPKANNDSSANAAPLLTGAMSAKDFMTLIQSDLDAEA</sequence>